<dbReference type="EMBL" id="HG316460">
    <property type="protein sequence ID" value="CDF90540.1"/>
    <property type="molecule type" value="Genomic_DNA"/>
</dbReference>
<dbReference type="SMART" id="SM00225">
    <property type="entry name" value="BTB"/>
    <property type="match status" value="1"/>
</dbReference>
<dbReference type="InterPro" id="IPR000210">
    <property type="entry name" value="BTB/POZ_dom"/>
</dbReference>
<evidence type="ECO:0000259" key="2">
    <source>
        <dbReference type="SMART" id="SM00225"/>
    </source>
</evidence>
<dbReference type="SUPFAM" id="SSF54695">
    <property type="entry name" value="POZ domain"/>
    <property type="match status" value="2"/>
</dbReference>
<evidence type="ECO:0000313" key="4">
    <source>
        <dbReference type="Proteomes" id="UP000019375"/>
    </source>
</evidence>
<dbReference type="OrthoDB" id="2414723at2759"/>
<dbReference type="Proteomes" id="UP000019375">
    <property type="component" value="Unassembled WGS sequence"/>
</dbReference>
<feature type="region of interest" description="Disordered" evidence="1">
    <location>
        <begin position="1"/>
        <end position="24"/>
    </location>
</feature>
<dbReference type="CDD" id="cd18316">
    <property type="entry name" value="BTB_POZ_KCTD-like"/>
    <property type="match status" value="1"/>
</dbReference>
<accession>A0A8J2XC56</accession>
<organism evidence="3 4">
    <name type="scientific">Zygosaccharomyces bailii (strain CLIB 213 / ATCC 58445 / CBS 680 / BCRC 21525 / NBRC 1098 / NCYC 1416 / NRRL Y-2227)</name>
    <dbReference type="NCBI Taxonomy" id="1333698"/>
    <lineage>
        <taxon>Eukaryota</taxon>
        <taxon>Fungi</taxon>
        <taxon>Dikarya</taxon>
        <taxon>Ascomycota</taxon>
        <taxon>Saccharomycotina</taxon>
        <taxon>Saccharomycetes</taxon>
        <taxon>Saccharomycetales</taxon>
        <taxon>Saccharomycetaceae</taxon>
        <taxon>Zygosaccharomyces</taxon>
    </lineage>
</organism>
<keyword evidence="4" id="KW-1185">Reference proteome</keyword>
<reference evidence="4" key="1">
    <citation type="journal article" date="2013" name="Genome Announc.">
        <title>Genome sequence of the food spoilage yeast Zygosaccharomyces bailii CLIB 213(T).</title>
        <authorList>
            <person name="Galeote V."/>
            <person name="Bigey F."/>
            <person name="Devillers H."/>
            <person name="Neuveglise C."/>
            <person name="Dequin S."/>
        </authorList>
    </citation>
    <scope>NUCLEOTIDE SEQUENCE [LARGE SCALE GENOMIC DNA]</scope>
    <source>
        <strain evidence="4">CLIB 213 / ATCC 58445 / CBS 680 / CCRC 21525 / NBRC 1098 / NCYC 1416 / NRRL Y-2227</strain>
    </source>
</reference>
<dbReference type="PANTHER" id="PTHR31758">
    <property type="entry name" value="BTB/POZ DOMAIN-CONTAINING PROTEIN YLR108C"/>
    <property type="match status" value="1"/>
</dbReference>
<sequence>MNVYSNMTAYSSGNGGQADGMPPNDGNTPVRMMDSVFDPRIPQLLPHENMYKIQVGNRLFRISGASLSSDGPNYFTKCFSKQCKGSQDSSLDQVLFIDRSADVFQLIYDHLQGYFINIEDEVQYTMLHADAMYYSLPRLRAFLKETEYYYTNVGGQSFKIPRSLFRRKGDSSNYFLMTSAALYADVEKVFIEKKLLRPPPQAPPYVARCPEFFRDLMHLLGGASLDLDDCRRESLIKECRYYRLLNLEQRLIKHRILYNPYTHHEEICLHLKDVNKRGVEFPIEKDLPLCAISSESTPFDEERSSVNQTECDKQTQQPPLKKLKNGCTNEPQRCWSICNYTRPYVDEYARELCFQVDKTDCVLVFNKRSKTIHVCLANDTARHFETLFADELAKIGFNLPACKLKVPPLDLVVDGKPAFNLILPACVSVCDLSINGVKCSSVRSALTDNQTHEQVPDLTNFSAVLSSCPGVKLHLAKSIWKLGIRPDKVMMIALKADGFKGIKEYCKMLDYL</sequence>
<proteinExistence type="predicted"/>
<evidence type="ECO:0000256" key="1">
    <source>
        <dbReference type="SAM" id="MobiDB-lite"/>
    </source>
</evidence>
<dbReference type="InterPro" id="IPR003131">
    <property type="entry name" value="T1-type_BTB"/>
</dbReference>
<dbReference type="PANTHER" id="PTHR31758:SF2">
    <property type="entry name" value="BTB_POZ DOMAIN-CONTAINING PROTEIN YLR108C"/>
    <property type="match status" value="1"/>
</dbReference>
<gene>
    <name evidence="3" type="ORF">BN860_03378g</name>
</gene>
<feature type="compositionally biased region" description="Polar residues" evidence="1">
    <location>
        <begin position="1"/>
        <end position="12"/>
    </location>
</feature>
<evidence type="ECO:0000313" key="3">
    <source>
        <dbReference type="EMBL" id="CDF90540.1"/>
    </source>
</evidence>
<name>A0A8J2XC56_ZYGB2</name>
<dbReference type="AlphaFoldDB" id="A0A8J2XC56"/>
<feature type="domain" description="BTB" evidence="2">
    <location>
        <begin position="49"/>
        <end position="151"/>
    </location>
</feature>
<dbReference type="InterPro" id="IPR011333">
    <property type="entry name" value="SKP1/BTB/POZ_sf"/>
</dbReference>
<dbReference type="GO" id="GO:0051260">
    <property type="term" value="P:protein homooligomerization"/>
    <property type="evidence" value="ECO:0007669"/>
    <property type="project" value="InterPro"/>
</dbReference>
<protein>
    <submittedName>
        <fullName evidence="3">ZYBA0S07-03378g1_1</fullName>
    </submittedName>
</protein>
<dbReference type="Gene3D" id="3.30.710.10">
    <property type="entry name" value="Potassium Channel Kv1.1, Chain A"/>
    <property type="match status" value="2"/>
</dbReference>
<dbReference type="Pfam" id="PF02214">
    <property type="entry name" value="BTB_2"/>
    <property type="match status" value="1"/>
</dbReference>